<dbReference type="Pfam" id="PF06698">
    <property type="entry name" value="DUF1192"/>
    <property type="match status" value="1"/>
</dbReference>
<evidence type="ECO:0000313" key="2">
    <source>
        <dbReference type="Proteomes" id="UP001205906"/>
    </source>
</evidence>
<proteinExistence type="predicted"/>
<keyword evidence="2" id="KW-1185">Reference proteome</keyword>
<protein>
    <submittedName>
        <fullName evidence="1">DUF1192 domain-containing protein</fullName>
    </submittedName>
</protein>
<dbReference type="EMBL" id="JAMXQS010000007">
    <property type="protein sequence ID" value="MCO6051341.1"/>
    <property type="molecule type" value="Genomic_DNA"/>
</dbReference>
<evidence type="ECO:0000313" key="1">
    <source>
        <dbReference type="EMBL" id="MCO6051341.1"/>
    </source>
</evidence>
<sequence length="64" mass="7011">MAFIEDDKPKKKLVHEIGQDLSALSVEDLKARIALLQGEIGRIEVELGSKGKTMSAAEALFKRS</sequence>
<reference evidence="1 2" key="1">
    <citation type="submission" date="2022-06" db="EMBL/GenBank/DDBJ databases">
        <title>Mesorhizobium sp. strain RP14 Genome sequencing and assembly.</title>
        <authorList>
            <person name="Kim I."/>
        </authorList>
    </citation>
    <scope>NUCLEOTIDE SEQUENCE [LARGE SCALE GENOMIC DNA]</scope>
    <source>
        <strain evidence="2">RP14(2022)</strain>
    </source>
</reference>
<comment type="caution">
    <text evidence="1">The sequence shown here is derived from an EMBL/GenBank/DDBJ whole genome shotgun (WGS) entry which is preliminary data.</text>
</comment>
<dbReference type="InterPro" id="IPR009579">
    <property type="entry name" value="DUF1192"/>
</dbReference>
<accession>A0ABT1C930</accession>
<gene>
    <name evidence="1" type="ORF">NGM99_16275</name>
</gene>
<name>A0ABT1C930_9HYPH</name>
<dbReference type="Proteomes" id="UP001205906">
    <property type="component" value="Unassembled WGS sequence"/>
</dbReference>
<organism evidence="1 2">
    <name type="scientific">Mesorhizobium liriopis</name>
    <dbReference type="NCBI Taxonomy" id="2953882"/>
    <lineage>
        <taxon>Bacteria</taxon>
        <taxon>Pseudomonadati</taxon>
        <taxon>Pseudomonadota</taxon>
        <taxon>Alphaproteobacteria</taxon>
        <taxon>Hyphomicrobiales</taxon>
        <taxon>Phyllobacteriaceae</taxon>
        <taxon>Mesorhizobium</taxon>
    </lineage>
</organism>
<dbReference type="RefSeq" id="WP_252820758.1">
    <property type="nucleotide sequence ID" value="NZ_JAMXQS010000007.1"/>
</dbReference>